<proteinExistence type="inferred from homology"/>
<keyword evidence="3 7" id="KW-0732">Signal</keyword>
<sequence>MLIIAFNAKAGAAHQELRQVVSERLGVPVYLVEQSPIAGLYMLGTSQGLFYSDANGDYLLQGVMLDMTQQMKNLTLLEMRAQRRLGLAQVSYSPRVFQASDELYRVALFVGEDCPYCHHLPAALQQLQRLGVSVEVYPVIDHPEQAAAWCDDPLLQNNSFHTYLPHEGCNEILTDNIGLSQWLGIKVLPTWVTSSGDLVRGYQSPERLLKILDNFTDASAHPSSSAR</sequence>
<dbReference type="SUPFAM" id="SSF54423">
    <property type="entry name" value="DsbC/DsbG N-terminal domain-like"/>
    <property type="match status" value="1"/>
</dbReference>
<comment type="subcellular location">
    <subcellularLocation>
        <location evidence="1 7">Periplasm</location>
    </subcellularLocation>
</comment>
<evidence type="ECO:0000256" key="4">
    <source>
        <dbReference type="ARBA" id="ARBA00022764"/>
    </source>
</evidence>
<dbReference type="InterPro" id="IPR033954">
    <property type="entry name" value="DiS-bond_Isoase_DsbC/G"/>
</dbReference>
<dbReference type="AlphaFoldDB" id="A0A2H9U4F3"/>
<evidence type="ECO:0000313" key="11">
    <source>
        <dbReference type="Proteomes" id="UP000235861"/>
    </source>
</evidence>
<comment type="similarity">
    <text evidence="2 7">Belongs to the thioredoxin family. DsbC subfamily.</text>
</comment>
<dbReference type="InterPro" id="IPR009094">
    <property type="entry name" value="DiS-bond_isomerase_DsbC/G_N_sf"/>
</dbReference>
<protein>
    <recommendedName>
        <fullName evidence="7">Thiol:disulfide interchange protein</fullName>
    </recommendedName>
</protein>
<feature type="domain" description="Thioredoxin-like fold" evidence="9">
    <location>
        <begin position="101"/>
        <end position="212"/>
    </location>
</feature>
<dbReference type="GO" id="GO:0042597">
    <property type="term" value="C:periplasmic space"/>
    <property type="evidence" value="ECO:0007669"/>
    <property type="project" value="UniProtKB-SubCell"/>
</dbReference>
<comment type="function">
    <text evidence="7">Required for disulfide bond formation in some periplasmic proteins. Acts by transferring its disulfide bond to other proteins and is reduced in the process.</text>
</comment>
<comment type="caution">
    <text evidence="10">The sequence shown here is derived from an EMBL/GenBank/DDBJ whole genome shotgun (WGS) entry which is preliminary data.</text>
</comment>
<gene>
    <name evidence="10" type="ORF">CUC53_09950</name>
</gene>
<accession>A0A2H9U4F3</accession>
<keyword evidence="6 7" id="KW-0676">Redox-active center</keyword>
<feature type="domain" description="Disulphide bond isomerase DsbC/G N-terminal" evidence="8">
    <location>
        <begin position="9"/>
        <end position="75"/>
    </location>
</feature>
<dbReference type="InterPro" id="IPR018950">
    <property type="entry name" value="DiS-bond_isomerase_DsbC/G_N"/>
</dbReference>
<evidence type="ECO:0000259" key="9">
    <source>
        <dbReference type="Pfam" id="PF13098"/>
    </source>
</evidence>
<dbReference type="PANTHER" id="PTHR35272:SF3">
    <property type="entry name" value="THIOL:DISULFIDE INTERCHANGE PROTEIN DSBC"/>
    <property type="match status" value="1"/>
</dbReference>
<organism evidence="10 11">
    <name type="scientific">Aeromonas cavernicola</name>
    <dbReference type="NCBI Taxonomy" id="1006623"/>
    <lineage>
        <taxon>Bacteria</taxon>
        <taxon>Pseudomonadati</taxon>
        <taxon>Pseudomonadota</taxon>
        <taxon>Gammaproteobacteria</taxon>
        <taxon>Aeromonadales</taxon>
        <taxon>Aeromonadaceae</taxon>
        <taxon>Aeromonas</taxon>
    </lineage>
</organism>
<evidence type="ECO:0000259" key="8">
    <source>
        <dbReference type="Pfam" id="PF10411"/>
    </source>
</evidence>
<dbReference type="EMBL" id="PGGC01000085">
    <property type="protein sequence ID" value="PJG58933.1"/>
    <property type="molecule type" value="Genomic_DNA"/>
</dbReference>
<evidence type="ECO:0000256" key="3">
    <source>
        <dbReference type="ARBA" id="ARBA00022729"/>
    </source>
</evidence>
<dbReference type="Proteomes" id="UP000235861">
    <property type="component" value="Unassembled WGS sequence"/>
</dbReference>
<evidence type="ECO:0000256" key="5">
    <source>
        <dbReference type="ARBA" id="ARBA00023157"/>
    </source>
</evidence>
<dbReference type="RefSeq" id="WP_100294018.1">
    <property type="nucleotide sequence ID" value="NZ_PGGC01000085.1"/>
</dbReference>
<evidence type="ECO:0000256" key="1">
    <source>
        <dbReference type="ARBA" id="ARBA00004418"/>
    </source>
</evidence>
<keyword evidence="5" id="KW-1015">Disulfide bond</keyword>
<evidence type="ECO:0000313" key="10">
    <source>
        <dbReference type="EMBL" id="PJG58933.1"/>
    </source>
</evidence>
<evidence type="ECO:0000256" key="2">
    <source>
        <dbReference type="ARBA" id="ARBA00009813"/>
    </source>
</evidence>
<dbReference type="InterPro" id="IPR051470">
    <property type="entry name" value="Thiol:disulfide_interchange"/>
</dbReference>
<keyword evidence="11" id="KW-1185">Reference proteome</keyword>
<dbReference type="Gene3D" id="3.40.30.10">
    <property type="entry name" value="Glutaredoxin"/>
    <property type="match status" value="1"/>
</dbReference>
<dbReference type="CDD" id="cd03020">
    <property type="entry name" value="DsbA_DsbC_DsbG"/>
    <property type="match status" value="1"/>
</dbReference>
<evidence type="ECO:0000256" key="6">
    <source>
        <dbReference type="ARBA" id="ARBA00023284"/>
    </source>
</evidence>
<dbReference type="InterPro" id="IPR012336">
    <property type="entry name" value="Thioredoxin-like_fold"/>
</dbReference>
<evidence type="ECO:0000256" key="7">
    <source>
        <dbReference type="RuleBase" id="RU364038"/>
    </source>
</evidence>
<name>A0A2H9U4F3_9GAMM</name>
<dbReference type="PANTHER" id="PTHR35272">
    <property type="entry name" value="THIOL:DISULFIDE INTERCHANGE PROTEIN DSBC-RELATED"/>
    <property type="match status" value="1"/>
</dbReference>
<reference evidence="10 11" key="1">
    <citation type="submission" date="2017-11" db="EMBL/GenBank/DDBJ databases">
        <title>Draft genome sequence of environmental isolate Aeromonas cavernicola sp. nov. MDC 2508.</title>
        <authorList>
            <person name="Colston S.M."/>
            <person name="Navarro A."/>
            <person name="Martinez-Murcia A.J."/>
            <person name="Graf J."/>
        </authorList>
    </citation>
    <scope>NUCLEOTIDE SEQUENCE [LARGE SCALE GENOMIC DNA]</scope>
    <source>
        <strain evidence="10 11">MDC 2508</strain>
    </source>
</reference>
<dbReference type="Gene3D" id="3.10.450.70">
    <property type="entry name" value="Disulphide bond isomerase, DsbC/G, N-terminal"/>
    <property type="match status" value="1"/>
</dbReference>
<dbReference type="SUPFAM" id="SSF52833">
    <property type="entry name" value="Thioredoxin-like"/>
    <property type="match status" value="1"/>
</dbReference>
<dbReference type="InterPro" id="IPR036249">
    <property type="entry name" value="Thioredoxin-like_sf"/>
</dbReference>
<dbReference type="Pfam" id="PF13098">
    <property type="entry name" value="Thioredoxin_2"/>
    <property type="match status" value="1"/>
</dbReference>
<keyword evidence="4 7" id="KW-0574">Periplasm</keyword>
<dbReference type="OrthoDB" id="12976at2"/>
<dbReference type="Pfam" id="PF10411">
    <property type="entry name" value="DsbC_N"/>
    <property type="match status" value="1"/>
</dbReference>